<organism evidence="9 10">
    <name type="scientific">Liparis tanakae</name>
    <name type="common">Tanaka's snailfish</name>
    <dbReference type="NCBI Taxonomy" id="230148"/>
    <lineage>
        <taxon>Eukaryota</taxon>
        <taxon>Metazoa</taxon>
        <taxon>Chordata</taxon>
        <taxon>Craniata</taxon>
        <taxon>Vertebrata</taxon>
        <taxon>Euteleostomi</taxon>
        <taxon>Actinopterygii</taxon>
        <taxon>Neopterygii</taxon>
        <taxon>Teleostei</taxon>
        <taxon>Neoteleostei</taxon>
        <taxon>Acanthomorphata</taxon>
        <taxon>Eupercaria</taxon>
        <taxon>Perciformes</taxon>
        <taxon>Cottioidei</taxon>
        <taxon>Cottales</taxon>
        <taxon>Liparidae</taxon>
        <taxon>Liparis</taxon>
    </lineage>
</organism>
<evidence type="ECO:0000256" key="3">
    <source>
        <dbReference type="ARBA" id="ARBA00023128"/>
    </source>
</evidence>
<comment type="subcellular location">
    <subcellularLocation>
        <location evidence="7">Mitochondrion inner membrane</location>
        <topology evidence="7">Lipid-anchor</topology>
    </subcellularLocation>
</comment>
<dbReference type="PANTHER" id="PTHR21588">
    <property type="entry name" value="COILED-COIL-HELIX-COILED-COIL-HELIX DOMAIN CONTAINING 6"/>
    <property type="match status" value="1"/>
</dbReference>
<dbReference type="OrthoDB" id="9944291at2759"/>
<keyword evidence="1" id="KW-0519">Myristate</keyword>
<dbReference type="InterPro" id="IPR007964">
    <property type="entry name" value="MIC19/MIC25"/>
</dbReference>
<dbReference type="GO" id="GO:0007007">
    <property type="term" value="P:inner mitochondrial membrane organization"/>
    <property type="evidence" value="ECO:0007669"/>
    <property type="project" value="TreeGrafter"/>
</dbReference>
<keyword evidence="8" id="KW-0812">Transmembrane</keyword>
<evidence type="ECO:0000256" key="7">
    <source>
        <dbReference type="ARBA" id="ARBA00034476"/>
    </source>
</evidence>
<keyword evidence="10" id="KW-1185">Reference proteome</keyword>
<comment type="caution">
    <text evidence="9">The sequence shown here is derived from an EMBL/GenBank/DDBJ whole genome shotgun (WGS) entry which is preliminary data.</text>
</comment>
<keyword evidence="2" id="KW-0999">Mitochondrion inner membrane</keyword>
<keyword evidence="6" id="KW-0449">Lipoprotein</keyword>
<dbReference type="GO" id="GO:0061617">
    <property type="term" value="C:MICOS complex"/>
    <property type="evidence" value="ECO:0007669"/>
    <property type="project" value="InterPro"/>
</dbReference>
<evidence type="ECO:0000313" key="9">
    <source>
        <dbReference type="EMBL" id="TNN49396.1"/>
    </source>
</evidence>
<dbReference type="Pfam" id="PF05300">
    <property type="entry name" value="MIC19_MIC25"/>
    <property type="match status" value="1"/>
</dbReference>
<evidence type="ECO:0000256" key="1">
    <source>
        <dbReference type="ARBA" id="ARBA00022707"/>
    </source>
</evidence>
<evidence type="ECO:0000256" key="8">
    <source>
        <dbReference type="SAM" id="Phobius"/>
    </source>
</evidence>
<sequence>MPEIGQKAKQLGAREADLNKQDAFYREQVARLEQRSAQFYKVTTENYHKAADQVNVKFSRQQQQPQSSPRWDEEACSRTCRIREGGVELLFTSQGGKEGCPKFLFSFFVVSLAGFGHNGLFSLFPMAIDGLH</sequence>
<protein>
    <submittedName>
        <fullName evidence="9">MICOS complex subunit MIC19</fullName>
    </submittedName>
</protein>
<gene>
    <name evidence="9" type="primary">CHCHD3_1</name>
    <name evidence="9" type="ORF">EYF80_040408</name>
</gene>
<reference evidence="9 10" key="1">
    <citation type="submission" date="2019-03" db="EMBL/GenBank/DDBJ databases">
        <title>First draft genome of Liparis tanakae, snailfish: a comprehensive survey of snailfish specific genes.</title>
        <authorList>
            <person name="Kim W."/>
            <person name="Song I."/>
            <person name="Jeong J.-H."/>
            <person name="Kim D."/>
            <person name="Kim S."/>
            <person name="Ryu S."/>
            <person name="Song J.Y."/>
            <person name="Lee S.K."/>
        </authorList>
    </citation>
    <scope>NUCLEOTIDE SEQUENCE [LARGE SCALE GENOMIC DNA]</scope>
    <source>
        <tissue evidence="9">Muscle</tissue>
    </source>
</reference>
<evidence type="ECO:0000256" key="2">
    <source>
        <dbReference type="ARBA" id="ARBA00022792"/>
    </source>
</evidence>
<keyword evidence="3" id="KW-0496">Mitochondrion</keyword>
<evidence type="ECO:0000256" key="6">
    <source>
        <dbReference type="ARBA" id="ARBA00023288"/>
    </source>
</evidence>
<accession>A0A4Z2G768</accession>
<dbReference type="Proteomes" id="UP000314294">
    <property type="component" value="Unassembled WGS sequence"/>
</dbReference>
<dbReference type="EMBL" id="SRLO01000658">
    <property type="protein sequence ID" value="TNN49396.1"/>
    <property type="molecule type" value="Genomic_DNA"/>
</dbReference>
<dbReference type="AlphaFoldDB" id="A0A4Z2G768"/>
<keyword evidence="5" id="KW-1015">Disulfide bond</keyword>
<feature type="transmembrane region" description="Helical" evidence="8">
    <location>
        <begin position="103"/>
        <end position="128"/>
    </location>
</feature>
<keyword evidence="4 8" id="KW-0472">Membrane</keyword>
<dbReference type="PANTHER" id="PTHR21588:SF23">
    <property type="entry name" value="MICOS COMPLEX SUBUNIT MIC19 ISOFORM X1"/>
    <property type="match status" value="1"/>
</dbReference>
<evidence type="ECO:0000256" key="4">
    <source>
        <dbReference type="ARBA" id="ARBA00023136"/>
    </source>
</evidence>
<proteinExistence type="predicted"/>
<dbReference type="InterPro" id="IPR052632">
    <property type="entry name" value="MICOS_subunit_Mic19"/>
</dbReference>
<name>A0A4Z2G768_9TELE</name>
<evidence type="ECO:0000256" key="5">
    <source>
        <dbReference type="ARBA" id="ARBA00023157"/>
    </source>
</evidence>
<evidence type="ECO:0000313" key="10">
    <source>
        <dbReference type="Proteomes" id="UP000314294"/>
    </source>
</evidence>
<keyword evidence="8" id="KW-1133">Transmembrane helix</keyword>